<feature type="domain" description="Lambda-carrageenase beta-propeller" evidence="3">
    <location>
        <begin position="140"/>
        <end position="242"/>
    </location>
</feature>
<organism evidence="4">
    <name type="scientific">marine sediment metagenome</name>
    <dbReference type="NCBI Taxonomy" id="412755"/>
    <lineage>
        <taxon>unclassified sequences</taxon>
        <taxon>metagenomes</taxon>
        <taxon>ecological metagenomes</taxon>
    </lineage>
</organism>
<dbReference type="Gene3D" id="2.130.10.10">
    <property type="entry name" value="YVTN repeat-like/Quinoprotein amine dehydrogenase"/>
    <property type="match status" value="1"/>
</dbReference>
<dbReference type="InterPro" id="IPR015943">
    <property type="entry name" value="WD40/YVTN_repeat-like_dom_sf"/>
</dbReference>
<evidence type="ECO:0000256" key="2">
    <source>
        <dbReference type="ARBA" id="ARBA00022737"/>
    </source>
</evidence>
<evidence type="ECO:0000256" key="1">
    <source>
        <dbReference type="ARBA" id="ARBA00022574"/>
    </source>
</evidence>
<keyword evidence="1" id="KW-0853">WD repeat</keyword>
<dbReference type="InterPro" id="IPR011047">
    <property type="entry name" value="Quinoprotein_ADH-like_sf"/>
</dbReference>
<protein>
    <recommendedName>
        <fullName evidence="3">Lambda-carrageenase beta-propeller domain-containing protein</fullName>
    </recommendedName>
</protein>
<comment type="caution">
    <text evidence="4">The sequence shown here is derived from an EMBL/GenBank/DDBJ whole genome shotgun (WGS) entry which is preliminary data.</text>
</comment>
<dbReference type="InterPro" id="IPR051179">
    <property type="entry name" value="WD_repeat_multifunction"/>
</dbReference>
<sequence>MKVKELWSFKHYEPILGVKLGDINDDGQVEVVAYTETGRLLILSLKGELLYQEIISKNSPIWHLEIYDIDKDGTNELILGGMDGYLRIFKCNKTYVLDSLWNHKLGSSISGILLDDLNLDNKNEVIVFSLDKTIRILKNLEGNLVWGQVFEDGIGDAIVYTDHRNPGKKEIIACGNDGSFRVFDAITGKLLWFEKYSDKIRCITYLNSINGPVIICGGDDKKLHIIDKEAQEEIKTIEFNDYIWKCISYPFLKLNKVIINSYSFAHFNSSIPLENIKFTSKLICLNETLEVIWELKGFNVEFLDIIEIYEKIFLLAGTTRGEVLIIEERTGKILNKINKDSCTNMIQFFVEKGLIFSCHENGRIFAYKIENL</sequence>
<dbReference type="Pfam" id="PF25292">
    <property type="entry name" value="Beta-prop_CGLA"/>
    <property type="match status" value="1"/>
</dbReference>
<name>A0A0F9RJM7_9ZZZZ</name>
<dbReference type="AlphaFoldDB" id="A0A0F9RJM7"/>
<evidence type="ECO:0000259" key="3">
    <source>
        <dbReference type="Pfam" id="PF25292"/>
    </source>
</evidence>
<accession>A0A0F9RJM7</accession>
<reference evidence="4" key="1">
    <citation type="journal article" date="2015" name="Nature">
        <title>Complex archaea that bridge the gap between prokaryotes and eukaryotes.</title>
        <authorList>
            <person name="Spang A."/>
            <person name="Saw J.H."/>
            <person name="Jorgensen S.L."/>
            <person name="Zaremba-Niedzwiedzka K."/>
            <person name="Martijn J."/>
            <person name="Lind A.E."/>
            <person name="van Eijk R."/>
            <person name="Schleper C."/>
            <person name="Guy L."/>
            <person name="Ettema T.J."/>
        </authorList>
    </citation>
    <scope>NUCLEOTIDE SEQUENCE</scope>
</reference>
<proteinExistence type="predicted"/>
<dbReference type="PANTHER" id="PTHR19857">
    <property type="entry name" value="MITOCHONDRIAL DIVISION PROTEIN 1-RELATED"/>
    <property type="match status" value="1"/>
</dbReference>
<dbReference type="EMBL" id="LAZR01003520">
    <property type="protein sequence ID" value="KKN17433.1"/>
    <property type="molecule type" value="Genomic_DNA"/>
</dbReference>
<gene>
    <name evidence="4" type="ORF">LCGC14_0965810</name>
</gene>
<keyword evidence="2" id="KW-0677">Repeat</keyword>
<dbReference type="InterPro" id="IPR057420">
    <property type="entry name" value="Beta-prop_CGLA"/>
</dbReference>
<evidence type="ECO:0000313" key="4">
    <source>
        <dbReference type="EMBL" id="KKN17433.1"/>
    </source>
</evidence>
<dbReference type="SUPFAM" id="SSF50998">
    <property type="entry name" value="Quinoprotein alcohol dehydrogenase-like"/>
    <property type="match status" value="1"/>
</dbReference>